<comment type="caution">
    <text evidence="2">The sequence shown here is derived from an EMBL/GenBank/DDBJ whole genome shotgun (WGS) entry which is preliminary data.</text>
</comment>
<reference evidence="2 3" key="1">
    <citation type="submission" date="2021-01" db="EMBL/GenBank/DDBJ databases">
        <title>Whole genome shotgun sequence of Asanoa siamensis NBRC 107932.</title>
        <authorList>
            <person name="Komaki H."/>
            <person name="Tamura T."/>
        </authorList>
    </citation>
    <scope>NUCLEOTIDE SEQUENCE [LARGE SCALE GENOMIC DNA]</scope>
    <source>
        <strain evidence="2 3">NBRC 107932</strain>
    </source>
</reference>
<evidence type="ECO:0000313" key="2">
    <source>
        <dbReference type="EMBL" id="GIF78007.1"/>
    </source>
</evidence>
<dbReference type="Proteomes" id="UP000604117">
    <property type="component" value="Unassembled WGS sequence"/>
</dbReference>
<dbReference type="Pfam" id="PF01979">
    <property type="entry name" value="Amidohydro_1"/>
    <property type="match status" value="1"/>
</dbReference>
<dbReference type="PANTHER" id="PTHR43135:SF3">
    <property type="entry name" value="ALPHA-D-RIBOSE 1-METHYLPHOSPHONATE 5-TRIPHOSPHATE DIPHOSPHATASE"/>
    <property type="match status" value="1"/>
</dbReference>
<dbReference type="InterPro" id="IPR011059">
    <property type="entry name" value="Metal-dep_hydrolase_composite"/>
</dbReference>
<dbReference type="EMBL" id="BONE01000113">
    <property type="protein sequence ID" value="GIF78007.1"/>
    <property type="molecule type" value="Genomic_DNA"/>
</dbReference>
<feature type="domain" description="Amidohydrolase-related" evidence="1">
    <location>
        <begin position="49"/>
        <end position="380"/>
    </location>
</feature>
<dbReference type="RefSeq" id="WP_203718851.1">
    <property type="nucleotide sequence ID" value="NZ_BONE01000113.1"/>
</dbReference>
<proteinExistence type="predicted"/>
<dbReference type="Gene3D" id="3.40.50.10910">
    <property type="entry name" value="Amidohydrolase"/>
    <property type="match status" value="1"/>
</dbReference>
<dbReference type="PANTHER" id="PTHR43135">
    <property type="entry name" value="ALPHA-D-RIBOSE 1-METHYLPHOSPHONATE 5-TRIPHOSPHATE DIPHOSPHATASE"/>
    <property type="match status" value="1"/>
</dbReference>
<gene>
    <name evidence="2" type="ORF">Asi02nite_75250</name>
</gene>
<dbReference type="SUPFAM" id="SSF51556">
    <property type="entry name" value="Metallo-dependent hydrolases"/>
    <property type="match status" value="1"/>
</dbReference>
<evidence type="ECO:0000259" key="1">
    <source>
        <dbReference type="Pfam" id="PF01979"/>
    </source>
</evidence>
<name>A0ABQ4D4G6_9ACTN</name>
<dbReference type="SUPFAM" id="SSF51338">
    <property type="entry name" value="Composite domain of metallo-dependent hydrolases"/>
    <property type="match status" value="1"/>
</dbReference>
<dbReference type="InterPro" id="IPR006680">
    <property type="entry name" value="Amidohydro-rel"/>
</dbReference>
<dbReference type="Gene3D" id="2.30.40.10">
    <property type="entry name" value="Urease, subunit C, domain 1"/>
    <property type="match status" value="1"/>
</dbReference>
<sequence length="394" mass="40475">MITAIVNGRVFDGIHVVDGRTVVVDGARIADLPKAAPAGTHRVDAAGGTVLPGLIDAHVHTDLAGLRQALRFGVTTQLDMNGRWTAEQRAEIDVDDDVADLRCAGFAVTAPGGHPAELFDAGSTSAAPPGLGVTSTPEAARLVAGLVAGGADYVKVMIEDGALLGRPGLSVLADDVLRAAVRAAHAHGRLTVAHALTEQTARRALDAGVDGLAHVFIDRRVDHTVLASMLDSKAFAISTLAAARSIVGLTARGFAADDRVTARLPRRAISALGQSINTFPGGNAADALENVGTLHRAGIDVLAGTDASGVLLSGLANGASLHHELQLLVDAGLSPTAALRAATAVPARRFGLTDRGRIAPGLRADLVLVDGDPTTDITDTLSLRHVWRCGALLR</sequence>
<keyword evidence="3" id="KW-1185">Reference proteome</keyword>
<protein>
    <submittedName>
        <fullName evidence="2">Imidazolonepropionase</fullName>
    </submittedName>
</protein>
<dbReference type="InterPro" id="IPR032466">
    <property type="entry name" value="Metal_Hydrolase"/>
</dbReference>
<dbReference type="InterPro" id="IPR051781">
    <property type="entry name" value="Metallo-dep_Hydrolase"/>
</dbReference>
<organism evidence="2 3">
    <name type="scientific">Asanoa siamensis</name>
    <dbReference type="NCBI Taxonomy" id="926357"/>
    <lineage>
        <taxon>Bacteria</taxon>
        <taxon>Bacillati</taxon>
        <taxon>Actinomycetota</taxon>
        <taxon>Actinomycetes</taxon>
        <taxon>Micromonosporales</taxon>
        <taxon>Micromonosporaceae</taxon>
        <taxon>Asanoa</taxon>
    </lineage>
</organism>
<accession>A0ABQ4D4G6</accession>
<dbReference type="Gene3D" id="1.20.58.520">
    <property type="entry name" value="Amidohydrolase"/>
    <property type="match status" value="1"/>
</dbReference>
<dbReference type="Gene3D" id="3.30.110.90">
    <property type="entry name" value="Amidohydrolase"/>
    <property type="match status" value="1"/>
</dbReference>
<evidence type="ECO:0000313" key="3">
    <source>
        <dbReference type="Proteomes" id="UP000604117"/>
    </source>
</evidence>